<comment type="caution">
    <text evidence="2">The sequence shown here is derived from an EMBL/GenBank/DDBJ whole genome shotgun (WGS) entry which is preliminary data.</text>
</comment>
<evidence type="ECO:0000313" key="2">
    <source>
        <dbReference type="EMBL" id="CAL1542540.1"/>
    </source>
</evidence>
<dbReference type="EMBL" id="CAXITT010000490">
    <property type="protein sequence ID" value="CAL1542540.1"/>
    <property type="molecule type" value="Genomic_DNA"/>
</dbReference>
<dbReference type="AlphaFoldDB" id="A0AAV2ICH0"/>
<protein>
    <submittedName>
        <fullName evidence="2">Uncharacterized protein</fullName>
    </submittedName>
</protein>
<name>A0AAV2ICH0_LYMST</name>
<sequence>MPKKRKASSSTQWPPLTFISSPDSQHPPVLTPDFAVDNPITAKSVFIEELSINAWVSPQFYQLRSQKNKSGVYAVNSKTDTQLLNKSKRHVNEADLLKKQNKYKQLKFLKNINEINSPSSILPCEKSIENSFRLEKCSTRTTDETHLMNEGPMIEPRVVDINTPMMEPQDPHLTPLSSVTQRRSHFRALKPHNLFGAMASENNETTPKDKHSLTNAEHVGHSKEMSENHDKLAITDLLTIKSLKPPQHKILVADTPECDYDLTFRQRQLKYGLRRQHDIGL</sequence>
<organism evidence="2 3">
    <name type="scientific">Lymnaea stagnalis</name>
    <name type="common">Great pond snail</name>
    <name type="synonym">Helix stagnalis</name>
    <dbReference type="NCBI Taxonomy" id="6523"/>
    <lineage>
        <taxon>Eukaryota</taxon>
        <taxon>Metazoa</taxon>
        <taxon>Spiralia</taxon>
        <taxon>Lophotrochozoa</taxon>
        <taxon>Mollusca</taxon>
        <taxon>Gastropoda</taxon>
        <taxon>Heterobranchia</taxon>
        <taxon>Euthyneura</taxon>
        <taxon>Panpulmonata</taxon>
        <taxon>Hygrophila</taxon>
        <taxon>Lymnaeoidea</taxon>
        <taxon>Lymnaeidae</taxon>
        <taxon>Lymnaea</taxon>
    </lineage>
</organism>
<reference evidence="2 3" key="1">
    <citation type="submission" date="2024-04" db="EMBL/GenBank/DDBJ databases">
        <authorList>
            <consortium name="Genoscope - CEA"/>
            <person name="William W."/>
        </authorList>
    </citation>
    <scope>NUCLEOTIDE SEQUENCE [LARGE SCALE GENOMIC DNA]</scope>
</reference>
<dbReference type="GO" id="GO:0000077">
    <property type="term" value="P:DNA damage checkpoint signaling"/>
    <property type="evidence" value="ECO:0007669"/>
    <property type="project" value="InterPro"/>
</dbReference>
<dbReference type="GO" id="GO:0071479">
    <property type="term" value="P:cellular response to ionizing radiation"/>
    <property type="evidence" value="ECO:0007669"/>
    <property type="project" value="InterPro"/>
</dbReference>
<dbReference type="GO" id="GO:0005634">
    <property type="term" value="C:nucleus"/>
    <property type="evidence" value="ECO:0007669"/>
    <property type="project" value="InterPro"/>
</dbReference>
<accession>A0AAV2ICH0</accession>
<dbReference type="GO" id="GO:0000725">
    <property type="term" value="P:recombinational repair"/>
    <property type="evidence" value="ECO:0007669"/>
    <property type="project" value="TreeGrafter"/>
</dbReference>
<dbReference type="InterPro" id="IPR029293">
    <property type="entry name" value="RHNO1"/>
</dbReference>
<dbReference type="PANTHER" id="PTHR35541">
    <property type="entry name" value="RAD9, HUS1, RAD1-INTERACTING NUCLEAR ORPHAN PROTEIN 1"/>
    <property type="match status" value="1"/>
</dbReference>
<feature type="compositionally biased region" description="Polar residues" evidence="1">
    <location>
        <begin position="8"/>
        <end position="24"/>
    </location>
</feature>
<feature type="region of interest" description="Disordered" evidence="1">
    <location>
        <begin position="1"/>
        <end position="25"/>
    </location>
</feature>
<evidence type="ECO:0000313" key="3">
    <source>
        <dbReference type="Proteomes" id="UP001497497"/>
    </source>
</evidence>
<proteinExistence type="predicted"/>
<dbReference type="GO" id="GO:0005694">
    <property type="term" value="C:chromosome"/>
    <property type="evidence" value="ECO:0007669"/>
    <property type="project" value="TreeGrafter"/>
</dbReference>
<keyword evidence="3" id="KW-1185">Reference proteome</keyword>
<gene>
    <name evidence="2" type="ORF">GSLYS_00016086001</name>
</gene>
<dbReference type="PANTHER" id="PTHR35541:SF1">
    <property type="entry name" value="RAD9, HUS1, RAD1-INTERACTING NUCLEAR ORPHAN PROTEIN 1"/>
    <property type="match status" value="1"/>
</dbReference>
<evidence type="ECO:0000256" key="1">
    <source>
        <dbReference type="SAM" id="MobiDB-lite"/>
    </source>
</evidence>
<dbReference type="Proteomes" id="UP001497497">
    <property type="component" value="Unassembled WGS sequence"/>
</dbReference>